<feature type="region of interest" description="Disordered" evidence="1">
    <location>
        <begin position="90"/>
        <end position="111"/>
    </location>
</feature>
<name>A0ABR2SSM9_9ROSI</name>
<gene>
    <name evidence="2" type="ORF">V6N11_068079</name>
</gene>
<feature type="compositionally biased region" description="Basic and acidic residues" evidence="1">
    <location>
        <begin position="90"/>
        <end position="99"/>
    </location>
</feature>
<comment type="caution">
    <text evidence="2">The sequence shown here is derived from an EMBL/GenBank/DDBJ whole genome shotgun (WGS) entry which is preliminary data.</text>
</comment>
<evidence type="ECO:0000313" key="2">
    <source>
        <dbReference type="EMBL" id="KAK9028272.1"/>
    </source>
</evidence>
<dbReference type="EMBL" id="JBBPBN010000012">
    <property type="protein sequence ID" value="KAK9028272.1"/>
    <property type="molecule type" value="Genomic_DNA"/>
</dbReference>
<organism evidence="2 3">
    <name type="scientific">Hibiscus sabdariffa</name>
    <name type="common">roselle</name>
    <dbReference type="NCBI Taxonomy" id="183260"/>
    <lineage>
        <taxon>Eukaryota</taxon>
        <taxon>Viridiplantae</taxon>
        <taxon>Streptophyta</taxon>
        <taxon>Embryophyta</taxon>
        <taxon>Tracheophyta</taxon>
        <taxon>Spermatophyta</taxon>
        <taxon>Magnoliopsida</taxon>
        <taxon>eudicotyledons</taxon>
        <taxon>Gunneridae</taxon>
        <taxon>Pentapetalae</taxon>
        <taxon>rosids</taxon>
        <taxon>malvids</taxon>
        <taxon>Malvales</taxon>
        <taxon>Malvaceae</taxon>
        <taxon>Malvoideae</taxon>
        <taxon>Hibiscus</taxon>
    </lineage>
</organism>
<keyword evidence="3" id="KW-1185">Reference proteome</keyword>
<reference evidence="2 3" key="1">
    <citation type="journal article" date="2024" name="G3 (Bethesda)">
        <title>Genome assembly of Hibiscus sabdariffa L. provides insights into metabolisms of medicinal natural products.</title>
        <authorList>
            <person name="Kim T."/>
        </authorList>
    </citation>
    <scope>NUCLEOTIDE SEQUENCE [LARGE SCALE GENOMIC DNA]</scope>
    <source>
        <strain evidence="2">TK-2024</strain>
        <tissue evidence="2">Old leaves</tissue>
    </source>
</reference>
<accession>A0ABR2SSM9</accession>
<dbReference type="Proteomes" id="UP001396334">
    <property type="component" value="Unassembled WGS sequence"/>
</dbReference>
<protein>
    <submittedName>
        <fullName evidence="2">Uncharacterized protein</fullName>
    </submittedName>
</protein>
<evidence type="ECO:0000256" key="1">
    <source>
        <dbReference type="SAM" id="MobiDB-lite"/>
    </source>
</evidence>
<evidence type="ECO:0000313" key="3">
    <source>
        <dbReference type="Proteomes" id="UP001396334"/>
    </source>
</evidence>
<proteinExistence type="predicted"/>
<sequence>MYKGEGVGLEEWPSKVIMNNHRTWIAISGVPISVSFEKVRFLIETGSATKVDDVLYLVIEGNHFTFIVQEVEASVHLLLNDMEKEVASRYDVESSDSKSRLVRGHVQESCS</sequence>